<dbReference type="InterPro" id="IPR028082">
    <property type="entry name" value="Peripla_BP_I"/>
</dbReference>
<dbReference type="Pfam" id="PF13407">
    <property type="entry name" value="Peripla_BP_4"/>
    <property type="match status" value="1"/>
</dbReference>
<dbReference type="SMART" id="SM00354">
    <property type="entry name" value="HTH_LACI"/>
    <property type="match status" value="1"/>
</dbReference>
<dbReference type="InterPro" id="IPR000843">
    <property type="entry name" value="HTH_LacI"/>
</dbReference>
<dbReference type="PROSITE" id="PS00356">
    <property type="entry name" value="HTH_LACI_1"/>
    <property type="match status" value="1"/>
</dbReference>
<dbReference type="Pfam" id="PF00356">
    <property type="entry name" value="LacI"/>
    <property type="match status" value="1"/>
</dbReference>
<dbReference type="GO" id="GO:0003700">
    <property type="term" value="F:DNA-binding transcription factor activity"/>
    <property type="evidence" value="ECO:0007669"/>
    <property type="project" value="TreeGrafter"/>
</dbReference>
<evidence type="ECO:0000256" key="2">
    <source>
        <dbReference type="ARBA" id="ARBA00023125"/>
    </source>
</evidence>
<evidence type="ECO:0000256" key="3">
    <source>
        <dbReference type="ARBA" id="ARBA00023163"/>
    </source>
</evidence>
<keyword evidence="6" id="KW-1185">Reference proteome</keyword>
<dbReference type="PROSITE" id="PS50932">
    <property type="entry name" value="HTH_LACI_2"/>
    <property type="match status" value="1"/>
</dbReference>
<dbReference type="AlphaFoldDB" id="A0A1G8QB51"/>
<dbReference type="CDD" id="cd01392">
    <property type="entry name" value="HTH_LacI"/>
    <property type="match status" value="1"/>
</dbReference>
<keyword evidence="3" id="KW-0804">Transcription</keyword>
<dbReference type="GO" id="GO:0000976">
    <property type="term" value="F:transcription cis-regulatory region binding"/>
    <property type="evidence" value="ECO:0007669"/>
    <property type="project" value="TreeGrafter"/>
</dbReference>
<dbReference type="EMBL" id="FNEK01000010">
    <property type="protein sequence ID" value="SDJ01992.1"/>
    <property type="molecule type" value="Genomic_DNA"/>
</dbReference>
<keyword evidence="1" id="KW-0805">Transcription regulation</keyword>
<dbReference type="STRING" id="571298.SAMN04488026_101093"/>
<dbReference type="InterPro" id="IPR010982">
    <property type="entry name" value="Lambda_DNA-bd_dom_sf"/>
</dbReference>
<gene>
    <name evidence="5" type="ORF">SAMN04488026_101093</name>
</gene>
<evidence type="ECO:0000259" key="4">
    <source>
        <dbReference type="PROSITE" id="PS50932"/>
    </source>
</evidence>
<dbReference type="CDD" id="cd06307">
    <property type="entry name" value="PBP1_sugar_binding"/>
    <property type="match status" value="1"/>
</dbReference>
<evidence type="ECO:0000313" key="5">
    <source>
        <dbReference type="EMBL" id="SDJ01992.1"/>
    </source>
</evidence>
<feature type="domain" description="HTH lacI-type" evidence="4">
    <location>
        <begin position="5"/>
        <end position="61"/>
    </location>
</feature>
<dbReference type="InterPro" id="IPR025997">
    <property type="entry name" value="SBP_2_dom"/>
</dbReference>
<dbReference type="Proteomes" id="UP000199382">
    <property type="component" value="Unassembled WGS sequence"/>
</dbReference>
<name>A0A1G8QB51_9RHOB</name>
<dbReference type="PANTHER" id="PTHR30146">
    <property type="entry name" value="LACI-RELATED TRANSCRIPTIONAL REPRESSOR"/>
    <property type="match status" value="1"/>
</dbReference>
<dbReference type="PRINTS" id="PR00036">
    <property type="entry name" value="HTHLACI"/>
</dbReference>
<sequence length="337" mass="37060">MARKATLTDVAREAGVSIATVDRVINSRGGVERSKEEKVMRAARLLELDRRLDFASSQIRRVAVMVQPPTNPFHAELQAGIETARKMLAPLSVQMQVVHIPLGGHADIAKRIRGLRSWADGLIISTSDVPEIAEAIRSISDAIPVITLATDIADCGRVAYVGPNDERSGRIAGDLLGMFMGESGGHVMMLVGRLDMAGHRARAKGFSEILQRRHPQCVLSRMIETGEQRDLAHQLVHRSLKADPFIRGIYLLSVGATEVVEAVEGLGRQGTVHIVSHELTSNRRELLRQRRIHAVLDQNPRRETRLAAEAIACQLGRLAKVEEPLETNAQIFMAENV</sequence>
<reference evidence="5 6" key="1">
    <citation type="submission" date="2016-10" db="EMBL/GenBank/DDBJ databases">
        <authorList>
            <person name="de Groot N.N."/>
        </authorList>
    </citation>
    <scope>NUCLEOTIDE SEQUENCE [LARGE SCALE GENOMIC DNA]</scope>
    <source>
        <strain evidence="5 6">DSM 25294</strain>
    </source>
</reference>
<dbReference type="OrthoDB" id="9805774at2"/>
<evidence type="ECO:0000256" key="1">
    <source>
        <dbReference type="ARBA" id="ARBA00023015"/>
    </source>
</evidence>
<dbReference type="Gene3D" id="1.10.260.40">
    <property type="entry name" value="lambda repressor-like DNA-binding domains"/>
    <property type="match status" value="1"/>
</dbReference>
<accession>A0A1G8QB51</accession>
<dbReference type="Gene3D" id="3.40.50.2300">
    <property type="match status" value="2"/>
</dbReference>
<protein>
    <submittedName>
        <fullName evidence="5">Transcriptional regulator, LacI family</fullName>
    </submittedName>
</protein>
<keyword evidence="2" id="KW-0238">DNA-binding</keyword>
<dbReference type="SUPFAM" id="SSF53822">
    <property type="entry name" value="Periplasmic binding protein-like I"/>
    <property type="match status" value="1"/>
</dbReference>
<dbReference type="SUPFAM" id="SSF47413">
    <property type="entry name" value="lambda repressor-like DNA-binding domains"/>
    <property type="match status" value="1"/>
</dbReference>
<dbReference type="PANTHER" id="PTHR30146:SF152">
    <property type="entry name" value="TRANSCRIPTIONAL REGULATORY PROTEIN"/>
    <property type="match status" value="1"/>
</dbReference>
<proteinExistence type="predicted"/>
<organism evidence="5 6">
    <name type="scientific">Aliiruegeria lutimaris</name>
    <dbReference type="NCBI Taxonomy" id="571298"/>
    <lineage>
        <taxon>Bacteria</taxon>
        <taxon>Pseudomonadati</taxon>
        <taxon>Pseudomonadota</taxon>
        <taxon>Alphaproteobacteria</taxon>
        <taxon>Rhodobacterales</taxon>
        <taxon>Roseobacteraceae</taxon>
        <taxon>Aliiruegeria</taxon>
    </lineage>
</organism>
<dbReference type="RefSeq" id="WP_093152340.1">
    <property type="nucleotide sequence ID" value="NZ_FNEK01000010.1"/>
</dbReference>
<evidence type="ECO:0000313" key="6">
    <source>
        <dbReference type="Proteomes" id="UP000199382"/>
    </source>
</evidence>